<dbReference type="EMBL" id="CAJJDN010000029">
    <property type="protein sequence ID" value="CAD8072274.1"/>
    <property type="molecule type" value="Genomic_DNA"/>
</dbReference>
<protein>
    <submittedName>
        <fullName evidence="1">Uncharacterized protein</fullName>
    </submittedName>
</protein>
<organism evidence="1 2">
    <name type="scientific">Paramecium sonneborni</name>
    <dbReference type="NCBI Taxonomy" id="65129"/>
    <lineage>
        <taxon>Eukaryota</taxon>
        <taxon>Sar</taxon>
        <taxon>Alveolata</taxon>
        <taxon>Ciliophora</taxon>
        <taxon>Intramacronucleata</taxon>
        <taxon>Oligohymenophorea</taxon>
        <taxon>Peniculida</taxon>
        <taxon>Parameciidae</taxon>
        <taxon>Paramecium</taxon>
    </lineage>
</organism>
<accession>A0A8S1MAF7</accession>
<dbReference type="AlphaFoldDB" id="A0A8S1MAF7"/>
<comment type="caution">
    <text evidence="1">The sequence shown here is derived from an EMBL/GenBank/DDBJ whole genome shotgun (WGS) entry which is preliminary data.</text>
</comment>
<dbReference type="Proteomes" id="UP000692954">
    <property type="component" value="Unassembled WGS sequence"/>
</dbReference>
<name>A0A8S1MAF7_9CILI</name>
<keyword evidence="2" id="KW-1185">Reference proteome</keyword>
<evidence type="ECO:0000313" key="1">
    <source>
        <dbReference type="EMBL" id="CAD8072274.1"/>
    </source>
</evidence>
<gene>
    <name evidence="1" type="ORF">PSON_ATCC_30995.1.T0290082</name>
</gene>
<evidence type="ECO:0000313" key="2">
    <source>
        <dbReference type="Proteomes" id="UP000692954"/>
    </source>
</evidence>
<dbReference type="OrthoDB" id="293953at2759"/>
<sequence>MNNKIITEKQTILPLNTILQDFDEFLQKQHHQDNSIEDCKTLDRWARYTQSSKRSLMTRRFSQIEDNKLKTDNIKIQSQIFTQEDLNDVKAKIRFDQKTKEIEKNAKLKSSHKALEIVNIQQIKAEVRQQLCTKKKKSSPVRIVKNTQQKENRSNKNKCQQCIQLLLMGLPTKHCINH</sequence>
<reference evidence="1" key="1">
    <citation type="submission" date="2021-01" db="EMBL/GenBank/DDBJ databases">
        <authorList>
            <consortium name="Genoscope - CEA"/>
            <person name="William W."/>
        </authorList>
    </citation>
    <scope>NUCLEOTIDE SEQUENCE</scope>
</reference>
<proteinExistence type="predicted"/>